<gene>
    <name evidence="3" type="ORF">BATDEDRAFT_28878</name>
</gene>
<protein>
    <submittedName>
        <fullName evidence="3">Uncharacterized protein</fullName>
    </submittedName>
</protein>
<dbReference type="InParanoid" id="F4PFH0"/>
<keyword evidence="4" id="KW-1185">Reference proteome</keyword>
<feature type="compositionally biased region" description="Polar residues" evidence="1">
    <location>
        <begin position="24"/>
        <end position="33"/>
    </location>
</feature>
<feature type="compositionally biased region" description="Polar residues" evidence="1">
    <location>
        <begin position="261"/>
        <end position="270"/>
    </location>
</feature>
<proteinExistence type="predicted"/>
<feature type="region of interest" description="Disordered" evidence="1">
    <location>
        <begin position="24"/>
        <end position="62"/>
    </location>
</feature>
<name>F4PFH0_BATDJ</name>
<dbReference type="Proteomes" id="UP000007241">
    <property type="component" value="Unassembled WGS sequence"/>
</dbReference>
<organism evidence="3 4">
    <name type="scientific">Batrachochytrium dendrobatidis (strain JAM81 / FGSC 10211)</name>
    <name type="common">Frog chytrid fungus</name>
    <dbReference type="NCBI Taxonomy" id="684364"/>
    <lineage>
        <taxon>Eukaryota</taxon>
        <taxon>Fungi</taxon>
        <taxon>Fungi incertae sedis</taxon>
        <taxon>Chytridiomycota</taxon>
        <taxon>Chytridiomycota incertae sedis</taxon>
        <taxon>Chytridiomycetes</taxon>
        <taxon>Rhizophydiales</taxon>
        <taxon>Rhizophydiales incertae sedis</taxon>
        <taxon>Batrachochytrium</taxon>
    </lineage>
</organism>
<dbReference type="EMBL" id="GL882930">
    <property type="protein sequence ID" value="EGF76024.1"/>
    <property type="molecule type" value="Genomic_DNA"/>
</dbReference>
<evidence type="ECO:0000313" key="3">
    <source>
        <dbReference type="EMBL" id="EGF76024.1"/>
    </source>
</evidence>
<keyword evidence="2" id="KW-0732">Signal</keyword>
<dbReference type="RefSeq" id="XP_006683353.1">
    <property type="nucleotide sequence ID" value="XM_006683290.1"/>
</dbReference>
<evidence type="ECO:0000256" key="1">
    <source>
        <dbReference type="SAM" id="MobiDB-lite"/>
    </source>
</evidence>
<feature type="region of interest" description="Disordered" evidence="1">
    <location>
        <begin position="224"/>
        <end position="270"/>
    </location>
</feature>
<sequence>MKLSVAVLSSILLVCSVTTANPVVPSTTASTDHVSSTVVPSSTTSTESNPSTTPNTDDVNLGSLDSLSVDIEDLLENYSERKHDHDRHTKECELIKLQFEDQQKLVKHLRERFDALKLELQGNGHSDSEYSDDDEMERVGHELEDGYSKLIKLERKDKKCSFKNSYFTRQLKLVQIDLVKSVFGTSFNIELFDKQLLLILSHSSVKQYLEGLCSGEQSSACTKGFGQSFPAERRQNPNDDSFEEIDLGDSSDGKRQRQAPRPQTQSGFRSFGQRLSSFKHRVSSGIRKAFSRFGDRFRSLVERFRCGNRSEC</sequence>
<dbReference type="GeneID" id="18239802"/>
<evidence type="ECO:0000256" key="2">
    <source>
        <dbReference type="SAM" id="SignalP"/>
    </source>
</evidence>
<dbReference type="HOGENOM" id="CLU_054779_1_1_1"/>
<dbReference type="STRING" id="684364.F4PFH0"/>
<feature type="signal peptide" evidence="2">
    <location>
        <begin position="1"/>
        <end position="20"/>
    </location>
</feature>
<dbReference type="AlphaFoldDB" id="F4PFH0"/>
<feature type="compositionally biased region" description="Acidic residues" evidence="1">
    <location>
        <begin position="240"/>
        <end position="249"/>
    </location>
</feature>
<reference evidence="3 4" key="1">
    <citation type="submission" date="2009-12" db="EMBL/GenBank/DDBJ databases">
        <title>The draft genome of Batrachochytrium dendrobatidis.</title>
        <authorList>
            <consortium name="US DOE Joint Genome Institute (JGI-PGF)"/>
            <person name="Kuo A."/>
            <person name="Salamov A."/>
            <person name="Schmutz J."/>
            <person name="Lucas S."/>
            <person name="Pitluck S."/>
            <person name="Rosenblum E."/>
            <person name="Stajich J."/>
            <person name="Eisen M."/>
            <person name="Grigoriev I.V."/>
        </authorList>
    </citation>
    <scope>NUCLEOTIDE SEQUENCE [LARGE SCALE GENOMIC DNA]</scope>
    <source>
        <strain evidence="4">JAM81 / FGSC 10211</strain>
    </source>
</reference>
<feature type="chain" id="PRO_5003315161" evidence="2">
    <location>
        <begin position="21"/>
        <end position="312"/>
    </location>
</feature>
<feature type="compositionally biased region" description="Low complexity" evidence="1">
    <location>
        <begin position="34"/>
        <end position="56"/>
    </location>
</feature>
<evidence type="ECO:0000313" key="4">
    <source>
        <dbReference type="Proteomes" id="UP000007241"/>
    </source>
</evidence>
<accession>F4PFH0</accession>